<evidence type="ECO:0000256" key="2">
    <source>
        <dbReference type="SAM" id="Phobius"/>
    </source>
</evidence>
<keyword evidence="1" id="KW-0732">Signal</keyword>
<gene>
    <name evidence="5" type="ORF">HMPREF3186_01001</name>
</gene>
<keyword evidence="2" id="KW-0472">Membrane</keyword>
<dbReference type="RefSeq" id="WP_060914165.1">
    <property type="nucleotide sequence ID" value="NZ_KQ959958.1"/>
</dbReference>
<dbReference type="Proteomes" id="UP000070355">
    <property type="component" value="Unassembled WGS sequence"/>
</dbReference>
<dbReference type="Gene3D" id="2.60.40.4300">
    <property type="match status" value="1"/>
</dbReference>
<dbReference type="InterPro" id="IPR041495">
    <property type="entry name" value="Mub_B2"/>
</dbReference>
<organism evidence="5 6">
    <name type="scientific">Gemella haemolysans</name>
    <dbReference type="NCBI Taxonomy" id="1379"/>
    <lineage>
        <taxon>Bacteria</taxon>
        <taxon>Bacillati</taxon>
        <taxon>Bacillota</taxon>
        <taxon>Bacilli</taxon>
        <taxon>Bacillales</taxon>
        <taxon>Gemellaceae</taxon>
        <taxon>Gemella</taxon>
    </lineage>
</organism>
<feature type="transmembrane region" description="Helical" evidence="2">
    <location>
        <begin position="21"/>
        <end position="42"/>
    </location>
</feature>
<feature type="domain" description="Mub B2-like" evidence="4">
    <location>
        <begin position="1099"/>
        <end position="1192"/>
    </location>
</feature>
<feature type="non-terminal residue" evidence="5">
    <location>
        <position position="1227"/>
    </location>
</feature>
<dbReference type="OrthoDB" id="2408401at2"/>
<proteinExistence type="predicted"/>
<evidence type="ECO:0000313" key="5">
    <source>
        <dbReference type="EMBL" id="KXB59693.1"/>
    </source>
</evidence>
<dbReference type="EMBL" id="LSDC01000065">
    <property type="protein sequence ID" value="KXB59693.1"/>
    <property type="molecule type" value="Genomic_DNA"/>
</dbReference>
<dbReference type="Pfam" id="PF04650">
    <property type="entry name" value="YSIRK_signal"/>
    <property type="match status" value="1"/>
</dbReference>
<keyword evidence="2" id="KW-1133">Transmembrane helix</keyword>
<sequence length="1227" mass="134605">MIKKQHKININQRDNRFSIRKFNVGVASIAVSSVAIAGVMFLGNTNLAYAGEGDSGFNRTGTGDSTVVDAQEFVMVTHEKPGGVVEDVAILKSKFSESLDQLKKDYPGFTATNLQLVGKNKYKITYVPVTTTNKPSSTTESVATNQTQPTVENRVSLQGNLVGKQTEYNVGEQIISTFRLDVSAPSKLEDGSYILVNLPANEPITDVQLGTALKVEKVNDTQYKIYTGEVPSGSYASFNISYKFDKYRTGRNSQTTITAQVVDKTGTAITPTTSTTARVTNTNKSGYASIYVDSESGARDLALFNTNAPGDSIDETKNKELVLKLTTFNKETSAVNKIVHEVTLPTGAVLSQASINDGWTQEGTIARYTRTITDAKPMFDQGNNTSDDTLRINMRQAGTLEEFLKGKEFTFTDNVIYTDKSGETNTSQGTTSLVVKAVNPYENNGGGATPNAAGAQPPLVINNFTNEQNHENRVNIAIPGINTETDDKRIIVFWRSVNTPTKVKEVELTIDSDFNQKRSLEFYGIWNKNGAYAAWYAPDDLGTSNTFEVYTVNGATETKLGEISFKKNGGTSIDLPEGTTKVVLKPKGEMNFTSNTLSQAGIYLHQNLKGLEKAKQMVAEGKEAKSIVTAKVSTQDTDVVNTSISKTILADARTALKLEPRTGKVETVLAGNKTQALSSGIEAYNYSPSGLGNRVYSTYTSHGATTDKSLTYLGAKNAKIIVELPDGFSYAGNSPLVTKDDNYQNTGKRVLIIDPKDSNTRENVTPDLEFNVAQWVQTGSYRLKYTLVWDENRFLHGLNPNNEFDGDKTIINTSTFTYEIPVSNTSGTRLHVDVTDKNDQREGYTTSLQNLAPKTDVTYRFTLSNTDNSKLSNNEVLVTLPKKGDKNIVDTNIARNSAFDVEATGEAIAPAGWTAYYLTSPINGNANEVAAATTLTADQVTDWSKVTAVKFVSNQGTTLNPGLSNEFLVPARISKDAKDKQVAYISAAAKTNAEEIYNEANVASVTIKVENIKNGAVKIAYEDMQGNTIKPTITAIEKRAYTKDYNVDTEEYRPDEFTYNDIAYRYMRVKENSAPVEGVINSEEITVTYVYDTLYENVPETKTITRTIKYVDANDETKEVSPKVVQTVTLTRTNKRNKVTNTLEEGTWTQGSWEKQVSPTPANYGTPDKESVSLVEVTPTMEDTEVVVKYPQAKEDEVETKVITRTIKYVDASNETTEVSPKVVQTV</sequence>
<comment type="caution">
    <text evidence="5">The sequence shown here is derived from an EMBL/GenBank/DDBJ whole genome shotgun (WGS) entry which is preliminary data.</text>
</comment>
<evidence type="ECO:0000256" key="1">
    <source>
        <dbReference type="ARBA" id="ARBA00022729"/>
    </source>
</evidence>
<dbReference type="AlphaFoldDB" id="A0A133ZW81"/>
<dbReference type="InterPro" id="IPR005877">
    <property type="entry name" value="YSIRK_signal_dom"/>
</dbReference>
<reference evidence="6" key="1">
    <citation type="submission" date="2016-01" db="EMBL/GenBank/DDBJ databases">
        <authorList>
            <person name="Mitreva M."/>
            <person name="Pepin K.H."/>
            <person name="Mihindukulasuriya K.A."/>
            <person name="Fulton R."/>
            <person name="Fronick C."/>
            <person name="O'Laughlin M."/>
            <person name="Miner T."/>
            <person name="Herter B."/>
            <person name="Rosa B.A."/>
            <person name="Cordes M."/>
            <person name="Tomlinson C."/>
            <person name="Wollam A."/>
            <person name="Palsikar V.B."/>
            <person name="Mardis E.R."/>
            <person name="Wilson R.K."/>
        </authorList>
    </citation>
    <scope>NUCLEOTIDE SEQUENCE [LARGE SCALE GENOMIC DNA]</scope>
    <source>
        <strain evidence="6">DNF01167</strain>
    </source>
</reference>
<feature type="domain" description="YSIRK Gram-positive signal peptide" evidence="3">
    <location>
        <begin position="14"/>
        <end position="34"/>
    </location>
</feature>
<protein>
    <submittedName>
        <fullName evidence="5">Signal peptide protein, YSIRK family</fullName>
    </submittedName>
</protein>
<evidence type="ECO:0000259" key="4">
    <source>
        <dbReference type="Pfam" id="PF17966"/>
    </source>
</evidence>
<accession>A0A133ZW81</accession>
<keyword evidence="2" id="KW-0812">Transmembrane</keyword>
<dbReference type="Pfam" id="PF17966">
    <property type="entry name" value="Muc_B2"/>
    <property type="match status" value="1"/>
</dbReference>
<name>A0A133ZW81_9BACL</name>
<dbReference type="NCBIfam" id="TIGR01168">
    <property type="entry name" value="YSIRK_signal"/>
    <property type="match status" value="1"/>
</dbReference>
<evidence type="ECO:0000259" key="3">
    <source>
        <dbReference type="Pfam" id="PF04650"/>
    </source>
</evidence>
<evidence type="ECO:0000313" key="6">
    <source>
        <dbReference type="Proteomes" id="UP000070355"/>
    </source>
</evidence>